<dbReference type="Pfam" id="PF14310">
    <property type="entry name" value="Fn3-like"/>
    <property type="match status" value="1"/>
</dbReference>
<dbReference type="InterPro" id="IPR036962">
    <property type="entry name" value="Glyco_hydro_3_N_sf"/>
</dbReference>
<proteinExistence type="inferred from homology"/>
<comment type="similarity">
    <text evidence="2">Belongs to the glycosyl hydrolase 3 family.</text>
</comment>
<comment type="caution">
    <text evidence="8">The sequence shown here is derived from an EMBL/GenBank/DDBJ whole genome shotgun (WGS) entry which is preliminary data.</text>
</comment>
<name>A0AAE3DXI7_9FIRM</name>
<evidence type="ECO:0000313" key="9">
    <source>
        <dbReference type="Proteomes" id="UP001198242"/>
    </source>
</evidence>
<dbReference type="InterPro" id="IPR026891">
    <property type="entry name" value="Fn3-like"/>
</dbReference>
<dbReference type="Gene3D" id="3.20.20.300">
    <property type="entry name" value="Glycoside hydrolase, family 3, N-terminal domain"/>
    <property type="match status" value="1"/>
</dbReference>
<keyword evidence="5 8" id="KW-0378">Hydrolase</keyword>
<dbReference type="SMART" id="SM01217">
    <property type="entry name" value="Fn3_like"/>
    <property type="match status" value="1"/>
</dbReference>
<dbReference type="InterPro" id="IPR013783">
    <property type="entry name" value="Ig-like_fold"/>
</dbReference>
<evidence type="ECO:0000313" key="8">
    <source>
        <dbReference type="EMBL" id="MCC2209748.1"/>
    </source>
</evidence>
<comment type="catalytic activity">
    <reaction evidence="1">
        <text>Hydrolysis of terminal, non-reducing beta-D-glucosyl residues with release of beta-D-glucose.</text>
        <dbReference type="EC" id="3.2.1.21"/>
    </reaction>
</comment>
<evidence type="ECO:0000256" key="6">
    <source>
        <dbReference type="ARBA" id="ARBA00023295"/>
    </source>
</evidence>
<evidence type="ECO:0000256" key="4">
    <source>
        <dbReference type="ARBA" id="ARBA00022729"/>
    </source>
</evidence>
<keyword evidence="6" id="KW-0326">Glycosidase</keyword>
<feature type="domain" description="Fibronectin type III-like" evidence="7">
    <location>
        <begin position="627"/>
        <end position="696"/>
    </location>
</feature>
<dbReference type="InterPro" id="IPR001764">
    <property type="entry name" value="Glyco_hydro_3_N"/>
</dbReference>
<dbReference type="EC" id="3.2.1.21" evidence="3"/>
<dbReference type="Gene3D" id="2.60.40.10">
    <property type="entry name" value="Immunoglobulins"/>
    <property type="match status" value="1"/>
</dbReference>
<dbReference type="SUPFAM" id="SSF51445">
    <property type="entry name" value="(Trans)glycosidases"/>
    <property type="match status" value="1"/>
</dbReference>
<dbReference type="AlphaFoldDB" id="A0AAE3DXI7"/>
<dbReference type="FunFam" id="2.60.40.10:FF:000495">
    <property type="entry name" value="Periplasmic beta-glucosidase"/>
    <property type="match status" value="1"/>
</dbReference>
<dbReference type="RefSeq" id="WP_308455876.1">
    <property type="nucleotide sequence ID" value="NZ_JAJEQM010000003.1"/>
</dbReference>
<dbReference type="InterPro" id="IPR017853">
    <property type="entry name" value="GH"/>
</dbReference>
<evidence type="ECO:0000256" key="2">
    <source>
        <dbReference type="ARBA" id="ARBA00005336"/>
    </source>
</evidence>
<accession>A0AAE3DXI7</accession>
<dbReference type="EMBL" id="JAJEQM010000003">
    <property type="protein sequence ID" value="MCC2209748.1"/>
    <property type="molecule type" value="Genomic_DNA"/>
</dbReference>
<evidence type="ECO:0000256" key="3">
    <source>
        <dbReference type="ARBA" id="ARBA00012744"/>
    </source>
</evidence>
<keyword evidence="4" id="KW-0732">Signal</keyword>
<protein>
    <recommendedName>
        <fullName evidence="3">beta-glucosidase</fullName>
        <ecNumber evidence="3">3.2.1.21</ecNumber>
    </recommendedName>
</protein>
<reference evidence="8 9" key="1">
    <citation type="submission" date="2021-10" db="EMBL/GenBank/DDBJ databases">
        <title>Anaerobic single-cell dispensing facilitates the cultivation of human gut bacteria.</title>
        <authorList>
            <person name="Afrizal A."/>
        </authorList>
    </citation>
    <scope>NUCLEOTIDE SEQUENCE [LARGE SCALE GENOMIC DNA]</scope>
    <source>
        <strain evidence="8 9">CLA-AA-H232</strain>
    </source>
</reference>
<evidence type="ECO:0000256" key="1">
    <source>
        <dbReference type="ARBA" id="ARBA00000448"/>
    </source>
</evidence>
<sequence length="712" mass="79783">MQKYKDKSLNIEERIDDLLSKMTNEEKVGQMLQVSYNTLSKEDYEKYKNLGIGSFLHVLGDEADDIKERAEKTRLGIPPIFGIDAIHGHCLLNGATVFPSQLAMSSSFNRKLIHDMGKATAKEVAADGLDWTFSPVLCIARDLRWGRVNETFGEDSYVIGELGKAIIEGYEEDNLIIACAKHYIAYGEATGGRDAYDSEVSERKIREVFLPPFEKAAKIGCGSVMTAYGTVDSVPLNANPHMVREILKDEIGFDGFVVSDYENVLNLVTRQFIAENLKDASKLSIEAGNDMSMNTHEFYDCVSELIENNEIDIKYIDDAVRRILRAKFRIGLFDGKKTVDRSVINCNEHKKLNHKLAQESAVLLKNDGTLPLKGNKTIAVIGPNADDIRAIYGDWTYFSHPVPKENVTPMGDYYTIRRGMEEVFGKENILYSKGCDILGEENYINDAVKIAEKADVVVCVIGDCLAQNGEYRDRADLELSGYQTELVKRLIDTKKPVIAVLVNCKPLCISYLKENCNAIIEDFNGGEFAGLAVAEMIGGKFNPSGKLTISFPRHSAQTPCYYNQYEGWHGGQYVDLEKGYVYEFGDGLSYSEFEYSNLRLSQNTIKNEEEITVSVDVTNKGNMDGKETVLMFVNDVISSVLTPTKQLKGFEKVFIKAGETVTVNLKLNIKDLAIVTRDLEYIVEKGKFEIMVGRNTKEYLKDILSAEENIKL</sequence>
<dbReference type="PANTHER" id="PTHR30620">
    <property type="entry name" value="PERIPLASMIC BETA-GLUCOSIDASE-RELATED"/>
    <property type="match status" value="1"/>
</dbReference>
<dbReference type="Gene3D" id="3.40.50.1700">
    <property type="entry name" value="Glycoside hydrolase family 3 C-terminal domain"/>
    <property type="match status" value="1"/>
</dbReference>
<gene>
    <name evidence="8" type="ORF">LKE05_02925</name>
</gene>
<dbReference type="GO" id="GO:0009251">
    <property type="term" value="P:glucan catabolic process"/>
    <property type="evidence" value="ECO:0007669"/>
    <property type="project" value="TreeGrafter"/>
</dbReference>
<dbReference type="InterPro" id="IPR051915">
    <property type="entry name" value="Cellulose_Degrad_GH3"/>
</dbReference>
<dbReference type="PANTHER" id="PTHR30620:SF16">
    <property type="entry name" value="LYSOSOMAL BETA GLUCOSIDASE"/>
    <property type="match status" value="1"/>
</dbReference>
<evidence type="ECO:0000259" key="7">
    <source>
        <dbReference type="SMART" id="SM01217"/>
    </source>
</evidence>
<dbReference type="SUPFAM" id="SSF52279">
    <property type="entry name" value="Beta-D-glucan exohydrolase, C-terminal domain"/>
    <property type="match status" value="1"/>
</dbReference>
<dbReference type="Pfam" id="PF00933">
    <property type="entry name" value="Glyco_hydro_3"/>
    <property type="match status" value="1"/>
</dbReference>
<dbReference type="InterPro" id="IPR002772">
    <property type="entry name" value="Glyco_hydro_3_C"/>
</dbReference>
<dbReference type="Pfam" id="PF01915">
    <property type="entry name" value="Glyco_hydro_3_C"/>
    <property type="match status" value="1"/>
</dbReference>
<dbReference type="PRINTS" id="PR00133">
    <property type="entry name" value="GLHYDRLASE3"/>
</dbReference>
<dbReference type="GO" id="GO:0008422">
    <property type="term" value="F:beta-glucosidase activity"/>
    <property type="evidence" value="ECO:0007669"/>
    <property type="project" value="UniProtKB-EC"/>
</dbReference>
<evidence type="ECO:0000256" key="5">
    <source>
        <dbReference type="ARBA" id="ARBA00022801"/>
    </source>
</evidence>
<keyword evidence="9" id="KW-1185">Reference proteome</keyword>
<dbReference type="InterPro" id="IPR036881">
    <property type="entry name" value="Glyco_hydro_3_C_sf"/>
</dbReference>
<organism evidence="8 9">
    <name type="scientific">Hominilimicola fabiformis</name>
    <dbReference type="NCBI Taxonomy" id="2885356"/>
    <lineage>
        <taxon>Bacteria</taxon>
        <taxon>Bacillati</taxon>
        <taxon>Bacillota</taxon>
        <taxon>Clostridia</taxon>
        <taxon>Eubacteriales</taxon>
        <taxon>Oscillospiraceae</taxon>
        <taxon>Hominilimicola</taxon>
    </lineage>
</organism>
<dbReference type="Proteomes" id="UP001198242">
    <property type="component" value="Unassembled WGS sequence"/>
</dbReference>